<evidence type="ECO:0000313" key="3">
    <source>
        <dbReference type="Proteomes" id="UP000694888"/>
    </source>
</evidence>
<dbReference type="Proteomes" id="UP000694888">
    <property type="component" value="Unplaced"/>
</dbReference>
<evidence type="ECO:0000259" key="2">
    <source>
        <dbReference type="Pfam" id="PF08718"/>
    </source>
</evidence>
<reference evidence="4" key="1">
    <citation type="submission" date="2025-08" db="UniProtKB">
        <authorList>
            <consortium name="RefSeq"/>
        </authorList>
    </citation>
    <scope>IDENTIFICATION</scope>
</reference>
<dbReference type="RefSeq" id="XP_005110251.1">
    <property type="nucleotide sequence ID" value="XM_005110194.3"/>
</dbReference>
<protein>
    <submittedName>
        <fullName evidence="4">Glycolipid transfer protein isoform X1</fullName>
    </submittedName>
</protein>
<dbReference type="PANTHER" id="PTHR10219:SF25">
    <property type="entry name" value="PLECKSTRIN HOMOLOGY DOMAIN-CONTAINING FAMILY A MEMBER 8"/>
    <property type="match status" value="1"/>
</dbReference>
<accession>A0ABM0K718</accession>
<evidence type="ECO:0000313" key="4">
    <source>
        <dbReference type="RefSeq" id="XP_005110251.1"/>
    </source>
</evidence>
<sequence length="228" mass="25362">MSELTGDSGPNALQQFTDKTAFGVNEKFDAVDNNSEMATAQFLKACVDITSILDRLGTGFSVPKKDIVGNIKRIDEKFKSNPEKYSTLKVIIQDEAQVQAKSSKITSLAAALIWLRRALSFLLSFISLLSKEYHAGVGEQNLRQTVVTAYQGTLKPFHGRMTQFLFSNVARLTPYRKDFLAALMTADDATVEMVISDIDHFLPNFSANIDRLEALLVEHHLNVEDKVS</sequence>
<evidence type="ECO:0000256" key="1">
    <source>
        <dbReference type="ARBA" id="ARBA00022448"/>
    </source>
</evidence>
<dbReference type="InterPro" id="IPR036497">
    <property type="entry name" value="GLTP_sf"/>
</dbReference>
<keyword evidence="3" id="KW-1185">Reference proteome</keyword>
<dbReference type="InterPro" id="IPR014830">
    <property type="entry name" value="Glycolipid_transfer_prot_dom"/>
</dbReference>
<proteinExistence type="predicted"/>
<dbReference type="PANTHER" id="PTHR10219">
    <property type="entry name" value="GLYCOLIPID TRANSFER PROTEIN-RELATED"/>
    <property type="match status" value="1"/>
</dbReference>
<dbReference type="Gene3D" id="1.10.3520.10">
    <property type="entry name" value="Glycolipid transfer protein"/>
    <property type="match status" value="1"/>
</dbReference>
<dbReference type="SUPFAM" id="SSF110004">
    <property type="entry name" value="Glycolipid transfer protein, GLTP"/>
    <property type="match status" value="1"/>
</dbReference>
<name>A0ABM0K718_APLCA</name>
<organism evidence="3 4">
    <name type="scientific">Aplysia californica</name>
    <name type="common">California sea hare</name>
    <dbReference type="NCBI Taxonomy" id="6500"/>
    <lineage>
        <taxon>Eukaryota</taxon>
        <taxon>Metazoa</taxon>
        <taxon>Spiralia</taxon>
        <taxon>Lophotrochozoa</taxon>
        <taxon>Mollusca</taxon>
        <taxon>Gastropoda</taxon>
        <taxon>Heterobranchia</taxon>
        <taxon>Euthyneura</taxon>
        <taxon>Tectipleura</taxon>
        <taxon>Aplysiida</taxon>
        <taxon>Aplysioidea</taxon>
        <taxon>Aplysiidae</taxon>
        <taxon>Aplysia</taxon>
    </lineage>
</organism>
<feature type="domain" description="Glycolipid transfer protein" evidence="2">
    <location>
        <begin position="38"/>
        <end position="184"/>
    </location>
</feature>
<keyword evidence="1" id="KW-0813">Transport</keyword>
<gene>
    <name evidence="4" type="primary">LOC101850517</name>
</gene>
<dbReference type="Pfam" id="PF08718">
    <property type="entry name" value="GLTP"/>
    <property type="match status" value="1"/>
</dbReference>
<dbReference type="GeneID" id="101850517"/>